<dbReference type="InterPro" id="IPR001537">
    <property type="entry name" value="SpoU_MeTrfase"/>
</dbReference>
<dbReference type="EMBL" id="CP042905">
    <property type="protein sequence ID" value="QEE14572.1"/>
    <property type="molecule type" value="Genomic_DNA"/>
</dbReference>
<dbReference type="KEGG" id="psyt:DSAG12_00385"/>
<evidence type="ECO:0000256" key="1">
    <source>
        <dbReference type="ARBA" id="ARBA00007228"/>
    </source>
</evidence>
<evidence type="ECO:0000313" key="7">
    <source>
        <dbReference type="Proteomes" id="UP000321408"/>
    </source>
</evidence>
<dbReference type="GO" id="GO:0002128">
    <property type="term" value="P:tRNA nucleoside ribose methylation"/>
    <property type="evidence" value="ECO:0007669"/>
    <property type="project" value="TreeGrafter"/>
</dbReference>
<dbReference type="GO" id="GO:0003723">
    <property type="term" value="F:RNA binding"/>
    <property type="evidence" value="ECO:0007669"/>
    <property type="project" value="InterPro"/>
</dbReference>
<feature type="domain" description="tRNA/rRNA methyltransferase SpoU type" evidence="5">
    <location>
        <begin position="20"/>
        <end position="179"/>
    </location>
</feature>
<evidence type="ECO:0000259" key="5">
    <source>
        <dbReference type="Pfam" id="PF00588"/>
    </source>
</evidence>
<gene>
    <name evidence="6" type="ORF">DSAG12_00385</name>
</gene>
<evidence type="ECO:0000256" key="3">
    <source>
        <dbReference type="ARBA" id="ARBA00022679"/>
    </source>
</evidence>
<keyword evidence="7" id="KW-1185">Reference proteome</keyword>
<evidence type="ECO:0000256" key="2">
    <source>
        <dbReference type="ARBA" id="ARBA00022603"/>
    </source>
</evidence>
<proteinExistence type="inferred from homology"/>
<keyword evidence="2 6" id="KW-0489">Methyltransferase</keyword>
<dbReference type="GeneID" id="41328388"/>
<reference evidence="6 7" key="2">
    <citation type="journal article" date="2024" name="Int. J. Syst. Evol. Microbiol.">
        <title>Promethearchaeum syntrophicum gen. nov., sp. nov., an anaerobic, obligately syntrophic archaeon, the first isolate of the lineage 'Asgard' archaea, and proposal of the new archaeal phylum Promethearchaeota phyl. nov. and kingdom Promethearchaeati regn. nov.</title>
        <authorList>
            <person name="Imachi H."/>
            <person name="Nobu M.K."/>
            <person name="Kato S."/>
            <person name="Takaki Y."/>
            <person name="Miyazaki M."/>
            <person name="Miyata M."/>
            <person name="Ogawara M."/>
            <person name="Saito Y."/>
            <person name="Sakai S."/>
            <person name="Tahara Y.O."/>
            <person name="Takano Y."/>
            <person name="Tasumi E."/>
            <person name="Uematsu K."/>
            <person name="Yoshimura T."/>
            <person name="Itoh T."/>
            <person name="Ohkuma M."/>
            <person name="Takai K."/>
        </authorList>
    </citation>
    <scope>NUCLEOTIDE SEQUENCE [LARGE SCALE GENOMIC DNA]</scope>
    <source>
        <strain evidence="6 7">MK-D1</strain>
    </source>
</reference>
<dbReference type="PANTHER" id="PTHR42786">
    <property type="entry name" value="TRNA/RRNA METHYLTRANSFERASE"/>
    <property type="match status" value="1"/>
</dbReference>
<dbReference type="SUPFAM" id="SSF75217">
    <property type="entry name" value="alpha/beta knot"/>
    <property type="match status" value="1"/>
</dbReference>
<dbReference type="InterPro" id="IPR029028">
    <property type="entry name" value="Alpha/beta_knot_MTases"/>
</dbReference>
<comment type="similarity">
    <text evidence="1">Belongs to the class IV-like SAM-binding methyltransferase superfamily. RNA methyltransferase TrmH family.</text>
</comment>
<dbReference type="Gene3D" id="3.40.1280.10">
    <property type="match status" value="1"/>
</dbReference>
<name>A0A5B9D6B5_9ARCH</name>
<dbReference type="GO" id="GO:0008173">
    <property type="term" value="F:RNA methyltransferase activity"/>
    <property type="evidence" value="ECO:0007669"/>
    <property type="project" value="InterPro"/>
</dbReference>
<dbReference type="CDD" id="cd18093">
    <property type="entry name" value="SpoU-like_TrmJ"/>
    <property type="match status" value="1"/>
</dbReference>
<keyword evidence="4" id="KW-0949">S-adenosyl-L-methionine</keyword>
<dbReference type="PIRSF" id="PIRSF004808">
    <property type="entry name" value="LasT"/>
    <property type="match status" value="1"/>
</dbReference>
<keyword evidence="3" id="KW-0808">Transferase</keyword>
<dbReference type="GO" id="GO:0005829">
    <property type="term" value="C:cytosol"/>
    <property type="evidence" value="ECO:0007669"/>
    <property type="project" value="TreeGrafter"/>
</dbReference>
<dbReference type="Proteomes" id="UP000321408">
    <property type="component" value="Chromosome"/>
</dbReference>
<dbReference type="NCBIfam" id="TIGR00050">
    <property type="entry name" value="rRNA_methyl_1"/>
    <property type="match status" value="1"/>
</dbReference>
<dbReference type="InterPro" id="IPR004384">
    <property type="entry name" value="RNA_MeTrfase_TrmJ/LasT"/>
</dbReference>
<reference evidence="6 7" key="1">
    <citation type="journal article" date="2020" name="Nature">
        <title>Isolation of an archaeon at the prokaryote-eukaryote interface.</title>
        <authorList>
            <person name="Imachi H."/>
            <person name="Nobu M.K."/>
            <person name="Nakahara N."/>
            <person name="Morono Y."/>
            <person name="Ogawara M."/>
            <person name="Takaki Y."/>
            <person name="Takano Y."/>
            <person name="Uematsu K."/>
            <person name="Ikuta T."/>
            <person name="Ito M."/>
            <person name="Matsui Y."/>
            <person name="Miyazaki M."/>
            <person name="Murata K."/>
            <person name="Saito Y."/>
            <person name="Sakai S."/>
            <person name="Song C."/>
            <person name="Tasumi E."/>
            <person name="Yamanaka Y."/>
            <person name="Yamaguchi T."/>
            <person name="Kamagata Y."/>
            <person name="Tamaki H."/>
            <person name="Takai K."/>
        </authorList>
    </citation>
    <scope>NUCLEOTIDE SEQUENCE [LARGE SCALE GENOMIC DNA]</scope>
    <source>
        <strain evidence="6 7">MK-D1</strain>
    </source>
</reference>
<sequence length="269" mass="30908">MNERKDFINNEKIISDALDLSIILVNVESSGNVGSVARVMKNFGFHKLILFNPKEEPKSKYAYGFAMHAQEILENAQVIYTDNQEGPEGLKFLLQKFDLVIGTSAKGIVRKNLKRIPIFLNELDFSLFTKKSKVALVFGRESTGLTNNEIQLMDFLLRIPADYDYPTLNISQAVGIILYSFYLKSHQIGRQEISLATKGKRDLLLKHINDTINYIPMQKFRTERTLQSFKNFLGRAFLSEKESSYLLHFFQKVNLAIENPSLFKKNIKK</sequence>
<dbReference type="Pfam" id="PF00588">
    <property type="entry name" value="SpoU_methylase"/>
    <property type="match status" value="1"/>
</dbReference>
<organism evidence="6 7">
    <name type="scientific">Promethearchaeum syntrophicum</name>
    <dbReference type="NCBI Taxonomy" id="2594042"/>
    <lineage>
        <taxon>Archaea</taxon>
        <taxon>Promethearchaeati</taxon>
        <taxon>Promethearchaeota</taxon>
        <taxon>Promethearchaeia</taxon>
        <taxon>Promethearchaeales</taxon>
        <taxon>Promethearchaeaceae</taxon>
        <taxon>Promethearchaeum</taxon>
    </lineage>
</organism>
<dbReference type="RefSeq" id="WP_147661521.1">
    <property type="nucleotide sequence ID" value="NZ_CP042905.2"/>
</dbReference>
<evidence type="ECO:0000313" key="6">
    <source>
        <dbReference type="EMBL" id="QEE14572.1"/>
    </source>
</evidence>
<evidence type="ECO:0000256" key="4">
    <source>
        <dbReference type="ARBA" id="ARBA00022691"/>
    </source>
</evidence>
<protein>
    <submittedName>
        <fullName evidence="6">RNA methyltransferase</fullName>
    </submittedName>
</protein>
<accession>A0A5B9D6B5</accession>
<dbReference type="InterPro" id="IPR029026">
    <property type="entry name" value="tRNA_m1G_MTases_N"/>
</dbReference>
<dbReference type="AlphaFoldDB" id="A0A5B9D6B5"/>
<dbReference type="PANTHER" id="PTHR42786:SF2">
    <property type="entry name" value="TRNA (CYTIDINE_URIDINE-2'-O-)-METHYLTRANSFERASE TRMJ"/>
    <property type="match status" value="1"/>
</dbReference>
<dbReference type="OrthoDB" id="372184at2157"/>